<evidence type="ECO:0000256" key="1">
    <source>
        <dbReference type="SAM" id="MobiDB-lite"/>
    </source>
</evidence>
<accession>A0ABV9DRW1</accession>
<reference evidence="4" key="1">
    <citation type="journal article" date="2019" name="Int. J. Syst. Evol. Microbiol.">
        <title>The Global Catalogue of Microorganisms (GCM) 10K type strain sequencing project: providing services to taxonomists for standard genome sequencing and annotation.</title>
        <authorList>
            <consortium name="The Broad Institute Genomics Platform"/>
            <consortium name="The Broad Institute Genome Sequencing Center for Infectious Disease"/>
            <person name="Wu L."/>
            <person name="Ma J."/>
        </authorList>
    </citation>
    <scope>NUCLEOTIDE SEQUENCE [LARGE SCALE GENOMIC DNA]</scope>
    <source>
        <strain evidence="4">XZYJ18</strain>
    </source>
</reference>
<name>A0ABV9DRW1_9ACTN</name>
<keyword evidence="2" id="KW-1133">Transmembrane helix</keyword>
<dbReference type="EMBL" id="JBHSFQ010000004">
    <property type="protein sequence ID" value="MFC4561644.1"/>
    <property type="molecule type" value="Genomic_DNA"/>
</dbReference>
<comment type="caution">
    <text evidence="3">The sequence shown here is derived from an EMBL/GenBank/DDBJ whole genome shotgun (WGS) entry which is preliminary data.</text>
</comment>
<dbReference type="RefSeq" id="WP_378572250.1">
    <property type="nucleotide sequence ID" value="NZ_JBHSFQ010000004.1"/>
</dbReference>
<keyword evidence="2" id="KW-0812">Transmembrane</keyword>
<feature type="compositionally biased region" description="Gly residues" evidence="1">
    <location>
        <begin position="62"/>
        <end position="74"/>
    </location>
</feature>
<evidence type="ECO:0000313" key="3">
    <source>
        <dbReference type="EMBL" id="MFC4561644.1"/>
    </source>
</evidence>
<organism evidence="3 4">
    <name type="scientific">Nocardiopsis mangrovi</name>
    <dbReference type="NCBI Taxonomy" id="1179818"/>
    <lineage>
        <taxon>Bacteria</taxon>
        <taxon>Bacillati</taxon>
        <taxon>Actinomycetota</taxon>
        <taxon>Actinomycetes</taxon>
        <taxon>Streptosporangiales</taxon>
        <taxon>Nocardiopsidaceae</taxon>
        <taxon>Nocardiopsis</taxon>
    </lineage>
</organism>
<feature type="transmembrane region" description="Helical" evidence="2">
    <location>
        <begin position="12"/>
        <end position="36"/>
    </location>
</feature>
<dbReference type="Proteomes" id="UP001595923">
    <property type="component" value="Unassembled WGS sequence"/>
</dbReference>
<sequence length="425" mass="43395">MLRRIHDPERGAGFTEYAAVILLVAAITAGVIGVGIPARVADLIGGGVDEADSAPGDDSPGGDSGQAGDGGGAAAQGTELPDPADGAAEGWGRSDGGAVVQADDTGSGEGGDGSGIRTVGWNPIEWGADLVSDGAGWLGELGGGFVNGGRNFVGGLIDFSPPVMAWDTITDPGGAVDGWWDGVVGTWNDPLGVFVSPETRESLGEGNYGEAIGYGIWDLGGLFSRTRIPKPPNGGGSDRGGGDNDRDRDGEREGDDHGGDDRDGDGNSCLAASGFVPAAPILLGDGSTAGTGAAGAGTVIGRVRALTVEEVRTYYLRARAASPLAHGGSWCTDEERVEDAEDIARGHANGKHSKEFPGLSTDDLVDLATDVMQNPSRTKELGSGRKAFLGKDGTTIVIHDPMNPDGGTIFRRDPADLEDYWRGLD</sequence>
<gene>
    <name evidence="3" type="ORF">ACFO4E_07230</name>
</gene>
<proteinExistence type="predicted"/>
<feature type="region of interest" description="Disordered" evidence="1">
    <location>
        <begin position="227"/>
        <end position="269"/>
    </location>
</feature>
<evidence type="ECO:0000313" key="4">
    <source>
        <dbReference type="Proteomes" id="UP001595923"/>
    </source>
</evidence>
<keyword evidence="2" id="KW-0472">Membrane</keyword>
<evidence type="ECO:0000256" key="2">
    <source>
        <dbReference type="SAM" id="Phobius"/>
    </source>
</evidence>
<keyword evidence="4" id="KW-1185">Reference proteome</keyword>
<feature type="region of interest" description="Disordered" evidence="1">
    <location>
        <begin position="49"/>
        <end position="119"/>
    </location>
</feature>
<protein>
    <submittedName>
        <fullName evidence="3">Uncharacterized protein</fullName>
    </submittedName>
</protein>
<feature type="compositionally biased region" description="Basic and acidic residues" evidence="1">
    <location>
        <begin position="240"/>
        <end position="265"/>
    </location>
</feature>